<gene>
    <name evidence="1" type="ORF">A1D17_21705</name>
</gene>
<accession>A0A162AX67</accession>
<evidence type="ECO:0000313" key="1">
    <source>
        <dbReference type="EMBL" id="KZN18656.1"/>
    </source>
</evidence>
<sequence length="65" mass="7327">MQDVWTSLSATLVHHQNRKIDISLIGAPGPFLSALRRPVEGRFAALSNRHKTFKLRCDDEAQVNL</sequence>
<evidence type="ECO:0000313" key="2">
    <source>
        <dbReference type="Proteomes" id="UP000076489"/>
    </source>
</evidence>
<comment type="caution">
    <text evidence="1">The sequence shown here is derived from an EMBL/GenBank/DDBJ whole genome shotgun (WGS) entry which is preliminary data.</text>
</comment>
<proteinExistence type="predicted"/>
<reference evidence="2" key="1">
    <citation type="submission" date="2016-03" db="EMBL/GenBank/DDBJ databases">
        <authorList>
            <person name="Ray J."/>
            <person name="Price M."/>
            <person name="Deutschbauer A."/>
        </authorList>
    </citation>
    <scope>NUCLEOTIDE SEQUENCE [LARGE SCALE GENOMIC DNA]</scope>
    <source>
        <strain evidence="2">FW300-N1B4</strain>
    </source>
</reference>
<name>A0A162AX67_PSEFL</name>
<organism evidence="1 2">
    <name type="scientific">Pseudomonas fluorescens</name>
    <dbReference type="NCBI Taxonomy" id="294"/>
    <lineage>
        <taxon>Bacteria</taxon>
        <taxon>Pseudomonadati</taxon>
        <taxon>Pseudomonadota</taxon>
        <taxon>Gammaproteobacteria</taxon>
        <taxon>Pseudomonadales</taxon>
        <taxon>Pseudomonadaceae</taxon>
        <taxon>Pseudomonas</taxon>
    </lineage>
</organism>
<dbReference type="Proteomes" id="UP000076489">
    <property type="component" value="Unassembled WGS sequence"/>
</dbReference>
<dbReference type="EMBL" id="LUKJ01000003">
    <property type="protein sequence ID" value="KZN18656.1"/>
    <property type="molecule type" value="Genomic_DNA"/>
</dbReference>
<reference evidence="1 2" key="2">
    <citation type="journal article" date="2018" name="Nature">
        <title>Mutant phenotypes for thousands of bacterial genes of unknown function.</title>
        <authorList>
            <person name="Price M.N."/>
            <person name="Wetmore K.M."/>
            <person name="Waters R.J."/>
            <person name="Callaghan M."/>
            <person name="Ray J."/>
            <person name="Liu H."/>
            <person name="Kuehl J.V."/>
            <person name="Melnyk R.A."/>
            <person name="Lamson J.S."/>
            <person name="Suh Y."/>
            <person name="Carlson H.K."/>
            <person name="Esquivel Z."/>
            <person name="Sadeeshkumar H."/>
            <person name="Chakraborty R."/>
            <person name="Zane G.M."/>
            <person name="Rubin B.E."/>
            <person name="Wall J.D."/>
            <person name="Visel A."/>
            <person name="Bristow J."/>
            <person name="Blow M.J."/>
            <person name="Arkin A.P."/>
            <person name="Deutschbauer A.M."/>
        </authorList>
    </citation>
    <scope>NUCLEOTIDE SEQUENCE [LARGE SCALE GENOMIC DNA]</scope>
    <source>
        <strain evidence="1 2">FW300-N1B4</strain>
    </source>
</reference>
<dbReference type="AlphaFoldDB" id="A0A162AX67"/>
<protein>
    <submittedName>
        <fullName evidence="1">Uncharacterized protein</fullName>
    </submittedName>
</protein>